<dbReference type="RefSeq" id="WP_016870094.1">
    <property type="nucleotide sequence ID" value="NZ_CAWNVR010000132.1"/>
</dbReference>
<organism evidence="1 2">
    <name type="scientific">Fischerella muscicola CCMEE 5323</name>
    <dbReference type="NCBI Taxonomy" id="2019572"/>
    <lineage>
        <taxon>Bacteria</taxon>
        <taxon>Bacillati</taxon>
        <taxon>Cyanobacteriota</taxon>
        <taxon>Cyanophyceae</taxon>
        <taxon>Nostocales</taxon>
        <taxon>Hapalosiphonaceae</taxon>
        <taxon>Fischerella</taxon>
    </lineage>
</organism>
<reference evidence="1 2" key="1">
    <citation type="submission" date="2017-08" db="EMBL/GenBank/DDBJ databases">
        <title>Genomes of Fischerella (Mastigocladus) sp. strains.</title>
        <authorList>
            <person name="Miller S.R."/>
        </authorList>
    </citation>
    <scope>NUCLEOTIDE SEQUENCE [LARGE SCALE GENOMIC DNA]</scope>
    <source>
        <strain evidence="1 2">CCMEE 5323</strain>
    </source>
</reference>
<comment type="caution">
    <text evidence="1">The sequence shown here is derived from an EMBL/GenBank/DDBJ whole genome shotgun (WGS) entry which is preliminary data.</text>
</comment>
<accession>A0A2N6K928</accession>
<dbReference type="InterPro" id="IPR054053">
    <property type="entry name" value="DUF6887"/>
</dbReference>
<dbReference type="Pfam" id="PF21826">
    <property type="entry name" value="DUF6887"/>
    <property type="match status" value="1"/>
</dbReference>
<evidence type="ECO:0000313" key="2">
    <source>
        <dbReference type="Proteomes" id="UP000235036"/>
    </source>
</evidence>
<name>A0A2N6K928_FISMU</name>
<protein>
    <submittedName>
        <fullName evidence="1">Uncharacterized protein</fullName>
    </submittedName>
</protein>
<dbReference type="Proteomes" id="UP000235036">
    <property type="component" value="Unassembled WGS sequence"/>
</dbReference>
<proteinExistence type="predicted"/>
<evidence type="ECO:0000313" key="1">
    <source>
        <dbReference type="EMBL" id="PLZ94474.1"/>
    </source>
</evidence>
<keyword evidence="2" id="KW-1185">Reference proteome</keyword>
<dbReference type="AlphaFoldDB" id="A0A2N6K928"/>
<gene>
    <name evidence="1" type="ORF">CEN44_00610</name>
</gene>
<sequence>MTTANYDAMSLDELRRYVLSHREDIVAFQAYVDRSKAAGRMISIDLNDNHWEETLTEQIQQSTSVEGELE</sequence>
<dbReference type="EMBL" id="NRQW01000011">
    <property type="protein sequence ID" value="PLZ94474.1"/>
    <property type="molecule type" value="Genomic_DNA"/>
</dbReference>